<name>A0A347UIZ3_9RHOB</name>
<dbReference type="Pfam" id="PF09898">
    <property type="entry name" value="DUF2125"/>
    <property type="match status" value="1"/>
</dbReference>
<proteinExistence type="predicted"/>
<dbReference type="RefSeq" id="WP_118943475.1">
    <property type="nucleotide sequence ID" value="NZ_CP032125.1"/>
</dbReference>
<evidence type="ECO:0000313" key="1">
    <source>
        <dbReference type="EMBL" id="AXX98821.1"/>
    </source>
</evidence>
<evidence type="ECO:0000313" key="2">
    <source>
        <dbReference type="Proteomes" id="UP000261704"/>
    </source>
</evidence>
<dbReference type="OrthoDB" id="7625707at2"/>
<sequence>MRKLISLIVVMAGLWGGYWFVGSSQLEKGFKDYLAKELGPDDPIRLSYSDLTVQGFPNRFDTRITDVDLTNTINGIRWQAPFFQIYALSYKPYHIIAALAPQQVVTLPKQEFTIKSEMIRGSVVFLPKPLFSGDVIIDRSSFEMVNVTAASDKGWETTISKGNLALRQTPTKPLFYDLAISAQGIDLPDQLRALIDPAHQQSALFDSFKLDSTLGLSNPLDLTADRGEHPKVTEIEVKDLTIHWDDIRFLAKGTLQIGTDGYPVGKLDLTAVNWQKMYELADQSGAVDPDFAPTIQNGLKVLAGMSEGEDVIEIALNFADGQMSLGPFPIGPAPRLY</sequence>
<dbReference type="AlphaFoldDB" id="A0A347UIZ3"/>
<dbReference type="InterPro" id="IPR018666">
    <property type="entry name" value="DUF2125"/>
</dbReference>
<dbReference type="KEGG" id="pamo:BAR1_13335"/>
<reference evidence="1 2" key="1">
    <citation type="submission" date="2018-09" db="EMBL/GenBank/DDBJ databases">
        <title>Profundibacter amoris BAR1 gen. nov., sp. nov., a new member of the Roseobacter clade isolated at Lokis Castle Vent Field on the Arctic Mid-Oceanic Ridge.</title>
        <authorList>
            <person name="Le Moine Bauer S."/>
            <person name="Sjoeberg A.G."/>
            <person name="L'Haridon S."/>
            <person name="Stokke R."/>
            <person name="Roalkvam I."/>
            <person name="Steen I.H."/>
            <person name="Dahle H."/>
        </authorList>
    </citation>
    <scope>NUCLEOTIDE SEQUENCE [LARGE SCALE GENOMIC DNA]</scope>
    <source>
        <strain evidence="1 2">BAR1</strain>
    </source>
</reference>
<keyword evidence="2" id="KW-1185">Reference proteome</keyword>
<organism evidence="1 2">
    <name type="scientific">Profundibacter amoris</name>
    <dbReference type="NCBI Taxonomy" id="2171755"/>
    <lineage>
        <taxon>Bacteria</taxon>
        <taxon>Pseudomonadati</taxon>
        <taxon>Pseudomonadota</taxon>
        <taxon>Alphaproteobacteria</taxon>
        <taxon>Rhodobacterales</taxon>
        <taxon>Paracoccaceae</taxon>
        <taxon>Profundibacter</taxon>
    </lineage>
</organism>
<gene>
    <name evidence="1" type="ORF">BAR1_13335</name>
</gene>
<protein>
    <submittedName>
        <fullName evidence="1">DUF2125 domain-containing protein</fullName>
    </submittedName>
</protein>
<accession>A0A347UIZ3</accession>
<dbReference type="Proteomes" id="UP000261704">
    <property type="component" value="Chromosome"/>
</dbReference>
<dbReference type="EMBL" id="CP032125">
    <property type="protein sequence ID" value="AXX98821.1"/>
    <property type="molecule type" value="Genomic_DNA"/>
</dbReference>